<accession>A0AAV2FWA6</accession>
<organism evidence="2 3">
    <name type="scientific">Linum trigynum</name>
    <dbReference type="NCBI Taxonomy" id="586398"/>
    <lineage>
        <taxon>Eukaryota</taxon>
        <taxon>Viridiplantae</taxon>
        <taxon>Streptophyta</taxon>
        <taxon>Embryophyta</taxon>
        <taxon>Tracheophyta</taxon>
        <taxon>Spermatophyta</taxon>
        <taxon>Magnoliopsida</taxon>
        <taxon>eudicotyledons</taxon>
        <taxon>Gunneridae</taxon>
        <taxon>Pentapetalae</taxon>
        <taxon>rosids</taxon>
        <taxon>fabids</taxon>
        <taxon>Malpighiales</taxon>
        <taxon>Linaceae</taxon>
        <taxon>Linum</taxon>
    </lineage>
</organism>
<dbReference type="AlphaFoldDB" id="A0AAV2FWA6"/>
<evidence type="ECO:0000313" key="2">
    <source>
        <dbReference type="EMBL" id="CAL1402277.1"/>
    </source>
</evidence>
<feature type="compositionally biased region" description="Acidic residues" evidence="1">
    <location>
        <begin position="102"/>
        <end position="119"/>
    </location>
</feature>
<name>A0AAV2FWA6_9ROSI</name>
<evidence type="ECO:0000313" key="3">
    <source>
        <dbReference type="Proteomes" id="UP001497516"/>
    </source>
</evidence>
<proteinExistence type="predicted"/>
<dbReference type="Proteomes" id="UP001497516">
    <property type="component" value="Chromosome 7"/>
</dbReference>
<dbReference type="EMBL" id="OZ034820">
    <property type="protein sequence ID" value="CAL1402277.1"/>
    <property type="molecule type" value="Genomic_DNA"/>
</dbReference>
<reference evidence="2 3" key="1">
    <citation type="submission" date="2024-04" db="EMBL/GenBank/DDBJ databases">
        <authorList>
            <person name="Fracassetti M."/>
        </authorList>
    </citation>
    <scope>NUCLEOTIDE SEQUENCE [LARGE SCALE GENOMIC DNA]</scope>
</reference>
<evidence type="ECO:0000256" key="1">
    <source>
        <dbReference type="SAM" id="MobiDB-lite"/>
    </source>
</evidence>
<keyword evidence="3" id="KW-1185">Reference proteome</keyword>
<feature type="region of interest" description="Disordered" evidence="1">
    <location>
        <begin position="102"/>
        <end position="132"/>
    </location>
</feature>
<sequence length="132" mass="15179">MQVFYIEDLRNGGSWRIVHRVSPRHVYDVPEMDDVEYQDLVYDSEPFQQDESINLNTIVSDPDEIQLLSRTDVAPIILNEQEVSVMEHLLASAEVLSEFEEEADMANEESEEEEEDMVDDLICPSRENGGTD</sequence>
<gene>
    <name evidence="2" type="ORF">LTRI10_LOCUS42286</name>
</gene>
<protein>
    <submittedName>
        <fullName evidence="2">Uncharacterized protein</fullName>
    </submittedName>
</protein>